<keyword evidence="4 9" id="KW-0223">Dioxygenase</keyword>
<dbReference type="OrthoDB" id="9800887at2"/>
<evidence type="ECO:0000259" key="8">
    <source>
        <dbReference type="Pfam" id="PF04444"/>
    </source>
</evidence>
<sequence length="292" mass="32169">MAPMPGGDVMPDNHVSYSQDNLSRAVLDRIGPETDPRLAEIMRSLLSHAHAFVQEVRLKPEEWERAIAFLVEMGRFCDDKRNEWIMLSDVTGVTMLVDAIAHAGHADVTETTVLGPFHRENPPLLKNGDNLSPDMAGETLELRVTVADAGGRPIEGAQVDIWHADGAGGYDSQIGDGEQHLMRGRFTTGADGLVQCWTINPSSYPVPHDGPMGRVLASMGRSPMRPAHVHFWLKAPGYRDLVTHLFADGDAHLHDDAVFGVKASLVCDLQARRRAGQSDHLVMEYEFRLPRA</sequence>
<dbReference type="InterPro" id="IPR007535">
    <property type="entry name" value="Catechol_dOase_N"/>
</dbReference>
<evidence type="ECO:0000256" key="6">
    <source>
        <dbReference type="ARBA" id="ARBA00023004"/>
    </source>
</evidence>
<feature type="domain" description="Catechol dioxygenase N-terminal" evidence="8">
    <location>
        <begin position="35"/>
        <end position="106"/>
    </location>
</feature>
<dbReference type="Pfam" id="PF00775">
    <property type="entry name" value="Dioxygenase_C"/>
    <property type="match status" value="1"/>
</dbReference>
<evidence type="ECO:0000313" key="10">
    <source>
        <dbReference type="Proteomes" id="UP000282957"/>
    </source>
</evidence>
<evidence type="ECO:0000256" key="4">
    <source>
        <dbReference type="ARBA" id="ARBA00022964"/>
    </source>
</evidence>
<organism evidence="9 10">
    <name type="scientific">Rhodovarius crocodyli</name>
    <dbReference type="NCBI Taxonomy" id="1979269"/>
    <lineage>
        <taxon>Bacteria</taxon>
        <taxon>Pseudomonadati</taxon>
        <taxon>Pseudomonadota</taxon>
        <taxon>Alphaproteobacteria</taxon>
        <taxon>Acetobacterales</taxon>
        <taxon>Roseomonadaceae</taxon>
        <taxon>Rhodovarius</taxon>
    </lineage>
</organism>
<dbReference type="InterPro" id="IPR000627">
    <property type="entry name" value="Intradiol_dOase_C"/>
</dbReference>
<dbReference type="SUPFAM" id="SSF49482">
    <property type="entry name" value="Aromatic compound dioxygenase"/>
    <property type="match status" value="1"/>
</dbReference>
<dbReference type="Pfam" id="PF04444">
    <property type="entry name" value="Dioxygenase_N"/>
    <property type="match status" value="1"/>
</dbReference>
<protein>
    <submittedName>
        <fullName evidence="9">6-chlorohydroxyquinol-1,2-dioxygenase</fullName>
    </submittedName>
</protein>
<dbReference type="PANTHER" id="PTHR33711">
    <property type="entry name" value="DIOXYGENASE, PUTATIVE (AFU_ORTHOLOGUE AFUA_2G02910)-RELATED"/>
    <property type="match status" value="1"/>
</dbReference>
<dbReference type="GO" id="GO:0009712">
    <property type="term" value="P:catechol-containing compound metabolic process"/>
    <property type="evidence" value="ECO:0007669"/>
    <property type="project" value="InterPro"/>
</dbReference>
<keyword evidence="6" id="KW-0408">Iron</keyword>
<evidence type="ECO:0000313" key="9">
    <source>
        <dbReference type="EMBL" id="RVT97611.1"/>
    </source>
</evidence>
<feature type="domain" description="Intradiol ring-cleavage dioxygenases" evidence="7">
    <location>
        <begin position="134"/>
        <end position="289"/>
    </location>
</feature>
<keyword evidence="5" id="KW-0560">Oxidoreductase</keyword>
<accession>A0A437MIZ8</accession>
<keyword evidence="10" id="KW-1185">Reference proteome</keyword>
<reference evidence="9 10" key="1">
    <citation type="submission" date="2019-01" db="EMBL/GenBank/DDBJ databases">
        <authorList>
            <person name="Chen W.-M."/>
        </authorList>
    </citation>
    <scope>NUCLEOTIDE SEQUENCE [LARGE SCALE GENOMIC DNA]</scope>
    <source>
        <strain evidence="9 10">CCP-6</strain>
    </source>
</reference>
<evidence type="ECO:0000256" key="3">
    <source>
        <dbReference type="ARBA" id="ARBA00022723"/>
    </source>
</evidence>
<comment type="similarity">
    <text evidence="2">Belongs to the intradiol ring-cleavage dioxygenase family.</text>
</comment>
<comment type="caution">
    <text evidence="9">The sequence shown here is derived from an EMBL/GenBank/DDBJ whole genome shotgun (WGS) entry which is preliminary data.</text>
</comment>
<dbReference type="GO" id="GO:0008199">
    <property type="term" value="F:ferric iron binding"/>
    <property type="evidence" value="ECO:0007669"/>
    <property type="project" value="InterPro"/>
</dbReference>
<dbReference type="InterPro" id="IPR015889">
    <property type="entry name" value="Intradiol_dOase_core"/>
</dbReference>
<dbReference type="InterPro" id="IPR050770">
    <property type="entry name" value="Intradiol_RC_Dioxygenase"/>
</dbReference>
<evidence type="ECO:0000259" key="7">
    <source>
        <dbReference type="Pfam" id="PF00775"/>
    </source>
</evidence>
<proteinExistence type="inferred from homology"/>
<comment type="cofactor">
    <cofactor evidence="1">
        <name>Fe(3+)</name>
        <dbReference type="ChEBI" id="CHEBI:29034"/>
    </cofactor>
</comment>
<keyword evidence="3" id="KW-0479">Metal-binding</keyword>
<evidence type="ECO:0000256" key="1">
    <source>
        <dbReference type="ARBA" id="ARBA00001965"/>
    </source>
</evidence>
<dbReference type="EMBL" id="SACL01000002">
    <property type="protein sequence ID" value="RVT97611.1"/>
    <property type="molecule type" value="Genomic_DNA"/>
</dbReference>
<dbReference type="Gene3D" id="2.60.130.10">
    <property type="entry name" value="Aromatic compound dioxygenase"/>
    <property type="match status" value="1"/>
</dbReference>
<dbReference type="PANTHER" id="PTHR33711:SF7">
    <property type="entry name" value="INTRADIOL RING-CLEAVAGE DIOXYGENASES DOMAIN-CONTAINING PROTEIN-RELATED"/>
    <property type="match status" value="1"/>
</dbReference>
<name>A0A437MIZ8_9PROT</name>
<evidence type="ECO:0000256" key="2">
    <source>
        <dbReference type="ARBA" id="ARBA00007825"/>
    </source>
</evidence>
<gene>
    <name evidence="9" type="ORF">EOD42_07245</name>
</gene>
<dbReference type="AlphaFoldDB" id="A0A437MIZ8"/>
<dbReference type="GO" id="GO:0018576">
    <property type="term" value="F:catechol 1,2-dioxygenase activity"/>
    <property type="evidence" value="ECO:0007669"/>
    <property type="project" value="InterPro"/>
</dbReference>
<evidence type="ECO:0000256" key="5">
    <source>
        <dbReference type="ARBA" id="ARBA00023002"/>
    </source>
</evidence>
<dbReference type="Proteomes" id="UP000282957">
    <property type="component" value="Unassembled WGS sequence"/>
</dbReference>